<organism evidence="3 4">
    <name type="scientific">Eisenbergiella tayi</name>
    <dbReference type="NCBI Taxonomy" id="1432052"/>
    <lineage>
        <taxon>Bacteria</taxon>
        <taxon>Bacillati</taxon>
        <taxon>Bacillota</taxon>
        <taxon>Clostridia</taxon>
        <taxon>Lachnospirales</taxon>
        <taxon>Lachnospiraceae</taxon>
        <taxon>Eisenbergiella</taxon>
    </lineage>
</organism>
<gene>
    <name evidence="3" type="ORF">BEH84_00737</name>
</gene>
<dbReference type="EMBL" id="MCGI01000001">
    <property type="protein sequence ID" value="ODM13022.1"/>
    <property type="molecule type" value="Genomic_DNA"/>
</dbReference>
<evidence type="ECO:0000313" key="3">
    <source>
        <dbReference type="EMBL" id="ODM13022.1"/>
    </source>
</evidence>
<evidence type="ECO:0000313" key="4">
    <source>
        <dbReference type="Proteomes" id="UP000095003"/>
    </source>
</evidence>
<feature type="region of interest" description="Disordered" evidence="1">
    <location>
        <begin position="25"/>
        <end position="118"/>
    </location>
</feature>
<comment type="caution">
    <text evidence="3">The sequence shown here is derived from an EMBL/GenBank/DDBJ whole genome shotgun (WGS) entry which is preliminary data.</text>
</comment>
<dbReference type="RefSeq" id="WP_069155778.1">
    <property type="nucleotide sequence ID" value="NZ_DBFYTC010000137.1"/>
</dbReference>
<accession>A0A1E3AWE5</accession>
<evidence type="ECO:0000256" key="1">
    <source>
        <dbReference type="SAM" id="MobiDB-lite"/>
    </source>
</evidence>
<dbReference type="AlphaFoldDB" id="A0A1E3AWE5"/>
<sequence length="300" mass="32784">MKRRKQWLLLPAVLLALVLSGCAGGASGSGEAAAAAVPPEITESSLDEAGEEEELHPGTEANEETEKQQRTDTAGGETDVRETDVRAMDTDGIQVTAENSTVVSRDPADRQQKTPSPEMVQKAAEALNYYFDVTLDTKDFEITSRFSPEEVYEGDLYKANTTLFFASPENREKTGVFTGEYVTPEYMVSFLENGEIKDIYLSGMNTVWEDAQRPPTVEEAKKVTRQFLISKKLFAEKDIELLGAAFTNDTSIAVIYKDGKDGAIVVTVDVASGKVDCFDRQSRGRAMRWIAPLDAGAGKG</sequence>
<feature type="compositionally biased region" description="Acidic residues" evidence="1">
    <location>
        <begin position="45"/>
        <end position="54"/>
    </location>
</feature>
<reference evidence="3 4" key="1">
    <citation type="submission" date="2016-07" db="EMBL/GenBank/DDBJ databases">
        <title>Characterization of isolates of Eisenbergiella tayi derived from blood cultures, using whole genome sequencing.</title>
        <authorList>
            <person name="Burdz T."/>
            <person name="Wiebe D."/>
            <person name="Huynh C."/>
            <person name="Bernard K."/>
        </authorList>
    </citation>
    <scope>NUCLEOTIDE SEQUENCE [LARGE SCALE GENOMIC DNA]</scope>
    <source>
        <strain evidence="3 4">NML 120489</strain>
    </source>
</reference>
<name>A0A1E3AWE5_9FIRM</name>
<evidence type="ECO:0000256" key="2">
    <source>
        <dbReference type="SAM" id="SignalP"/>
    </source>
</evidence>
<feature type="signal peptide" evidence="2">
    <location>
        <begin position="1"/>
        <end position="25"/>
    </location>
</feature>
<feature type="compositionally biased region" description="Basic and acidic residues" evidence="1">
    <location>
        <begin position="78"/>
        <end position="89"/>
    </location>
</feature>
<protein>
    <recommendedName>
        <fullName evidence="5">PepSY domain-containing protein</fullName>
    </recommendedName>
</protein>
<proteinExistence type="predicted"/>
<keyword evidence="2" id="KW-0732">Signal</keyword>
<dbReference type="Proteomes" id="UP000095003">
    <property type="component" value="Unassembled WGS sequence"/>
</dbReference>
<evidence type="ECO:0008006" key="5">
    <source>
        <dbReference type="Google" id="ProtNLM"/>
    </source>
</evidence>
<dbReference type="PROSITE" id="PS51257">
    <property type="entry name" value="PROKAR_LIPOPROTEIN"/>
    <property type="match status" value="1"/>
</dbReference>
<dbReference type="GeneID" id="93299252"/>
<feature type="chain" id="PRO_5009123219" description="PepSY domain-containing protein" evidence="2">
    <location>
        <begin position="26"/>
        <end position="300"/>
    </location>
</feature>